<dbReference type="AlphaFoldDB" id="F5Z9Z3"/>
<name>F5Z9Z3_ALTNA</name>
<evidence type="ECO:0000313" key="1">
    <source>
        <dbReference type="EMBL" id="AEF01607.1"/>
    </source>
</evidence>
<gene>
    <name evidence="1" type="ordered locus">ambt_00225</name>
</gene>
<dbReference type="KEGG" id="alt:ambt_00225"/>
<organism evidence="1 2">
    <name type="scientific">Alteromonas naphthalenivorans</name>
    <dbReference type="NCBI Taxonomy" id="715451"/>
    <lineage>
        <taxon>Bacteria</taxon>
        <taxon>Pseudomonadati</taxon>
        <taxon>Pseudomonadota</taxon>
        <taxon>Gammaproteobacteria</taxon>
        <taxon>Alteromonadales</taxon>
        <taxon>Alteromonadaceae</taxon>
        <taxon>Alteromonas/Salinimonas group</taxon>
        <taxon>Alteromonas</taxon>
    </lineage>
</organism>
<protein>
    <submittedName>
        <fullName evidence="1">Uncharacterized protein</fullName>
    </submittedName>
</protein>
<proteinExistence type="predicted"/>
<sequence length="36" mass="4297">MIEVFDWHFRLGELRKICDLFDSLINKSIFNLTPKG</sequence>
<evidence type="ECO:0000313" key="2">
    <source>
        <dbReference type="Proteomes" id="UP000000683"/>
    </source>
</evidence>
<dbReference type="HOGENOM" id="CLU_3354160_0_0_6"/>
<reference evidence="1 2" key="1">
    <citation type="journal article" date="2011" name="J. Bacteriol.">
        <title>Complete genome sequence of the polycyclic aromatic hydrocarbon-degrading bacterium Alteromonas sp. strain SN2.</title>
        <authorList>
            <person name="Jin H.M."/>
            <person name="Jeong H."/>
            <person name="Moon E.J."/>
            <person name="Math R.K."/>
            <person name="Lee K."/>
            <person name="Kim H.J."/>
            <person name="Jeon C.O."/>
            <person name="Oh T.K."/>
            <person name="Kim J.F."/>
        </authorList>
    </citation>
    <scope>NUCLEOTIDE SEQUENCE [LARGE SCALE GENOMIC DNA]</scope>
    <source>
        <strain evidence="2">JCM 17741 / KACC 18427 / KCTC 11700BP / SN2</strain>
    </source>
</reference>
<dbReference type="EMBL" id="CP002339">
    <property type="protein sequence ID" value="AEF01607.1"/>
    <property type="molecule type" value="Genomic_DNA"/>
</dbReference>
<dbReference type="Proteomes" id="UP000000683">
    <property type="component" value="Chromosome"/>
</dbReference>
<accession>F5Z9Z3</accession>
<keyword evidence="2" id="KW-1185">Reference proteome</keyword>